<dbReference type="STRING" id="4081.A0A3Q7FHC3"/>
<proteinExistence type="predicted"/>
<sequence>MRYFIGICVEEDQLRKFPIRLKYQSSKNTSIWWNGQISCPKKKSLQIIMFIEGDSLPIKGMYHPSEDLHMLMIGWMFIPLFADFFESLGAPLNVAKPTKDSSFFTFSFGQAADGAKIASASRIICVDLNANTKKFCVKKFMNPKD</sequence>
<accession>A0A3Q7FHC3</accession>
<dbReference type="Gramene" id="Solyc03g051693.1.1">
    <property type="protein sequence ID" value="Solyc03g051693.1.1"/>
    <property type="gene ID" value="Solyc03g051693.1"/>
</dbReference>
<name>A0A3Q7FHC3_SOLLC</name>
<keyword evidence="2" id="KW-1185">Reference proteome</keyword>
<reference evidence="1" key="2">
    <citation type="submission" date="2019-01" db="UniProtKB">
        <authorList>
            <consortium name="EnsemblPlants"/>
        </authorList>
    </citation>
    <scope>IDENTIFICATION</scope>
    <source>
        <strain evidence="1">cv. Heinz 1706</strain>
    </source>
</reference>
<organism evidence="1">
    <name type="scientific">Solanum lycopersicum</name>
    <name type="common">Tomato</name>
    <name type="synonym">Lycopersicon esculentum</name>
    <dbReference type="NCBI Taxonomy" id="4081"/>
    <lineage>
        <taxon>Eukaryota</taxon>
        <taxon>Viridiplantae</taxon>
        <taxon>Streptophyta</taxon>
        <taxon>Embryophyta</taxon>
        <taxon>Tracheophyta</taxon>
        <taxon>Spermatophyta</taxon>
        <taxon>Magnoliopsida</taxon>
        <taxon>eudicotyledons</taxon>
        <taxon>Gunneridae</taxon>
        <taxon>Pentapetalae</taxon>
        <taxon>asterids</taxon>
        <taxon>lamiids</taxon>
        <taxon>Solanales</taxon>
        <taxon>Solanaceae</taxon>
        <taxon>Solanoideae</taxon>
        <taxon>Solaneae</taxon>
        <taxon>Solanum</taxon>
        <taxon>Solanum subgen. Lycopersicon</taxon>
    </lineage>
</organism>
<dbReference type="Proteomes" id="UP000004994">
    <property type="component" value="Chromosome 3"/>
</dbReference>
<evidence type="ECO:0000313" key="1">
    <source>
        <dbReference type="EnsemblPlants" id="Solyc03g051693.1.1"/>
    </source>
</evidence>
<dbReference type="EnsemblPlants" id="Solyc03g051693.1.1">
    <property type="protein sequence ID" value="Solyc03g051693.1.1"/>
    <property type="gene ID" value="Solyc03g051693.1"/>
</dbReference>
<reference evidence="1" key="1">
    <citation type="journal article" date="2012" name="Nature">
        <title>The tomato genome sequence provides insights into fleshy fruit evolution.</title>
        <authorList>
            <consortium name="Tomato Genome Consortium"/>
        </authorList>
    </citation>
    <scope>NUCLEOTIDE SEQUENCE [LARGE SCALE GENOMIC DNA]</scope>
    <source>
        <strain evidence="1">cv. Heinz 1706</strain>
    </source>
</reference>
<dbReference type="InParanoid" id="A0A3Q7FHC3"/>
<protein>
    <submittedName>
        <fullName evidence="1">Uncharacterized protein</fullName>
    </submittedName>
</protein>
<evidence type="ECO:0000313" key="2">
    <source>
        <dbReference type="Proteomes" id="UP000004994"/>
    </source>
</evidence>
<dbReference type="AlphaFoldDB" id="A0A3Q7FHC3"/>